<reference evidence="1 2" key="1">
    <citation type="submission" date="2016-01" db="EMBL/GenBank/DDBJ databases">
        <title>Whole genome sequencing of Myroides marinus L41.</title>
        <authorList>
            <person name="Hong K.W."/>
        </authorList>
    </citation>
    <scope>NUCLEOTIDE SEQUENCE [LARGE SCALE GENOMIC DNA]</scope>
    <source>
        <strain evidence="1 2">L41</strain>
    </source>
</reference>
<comment type="caution">
    <text evidence="1">The sequence shown here is derived from an EMBL/GenBank/DDBJ whole genome shotgun (WGS) entry which is preliminary data.</text>
</comment>
<dbReference type="AlphaFoldDB" id="A0A164AMD9"/>
<evidence type="ECO:0000313" key="2">
    <source>
        <dbReference type="Proteomes" id="UP000076630"/>
    </source>
</evidence>
<dbReference type="RefSeq" id="WP_038987487.1">
    <property type="nucleotide sequence ID" value="NZ_JWJO01000049.1"/>
</dbReference>
<protein>
    <submittedName>
        <fullName evidence="1">Uncharacterized protein</fullName>
    </submittedName>
</protein>
<proteinExistence type="predicted"/>
<accession>A0A164AMD9</accession>
<organism evidence="1 2">
    <name type="scientific">Myroides marinus</name>
    <dbReference type="NCBI Taxonomy" id="703342"/>
    <lineage>
        <taxon>Bacteria</taxon>
        <taxon>Pseudomonadati</taxon>
        <taxon>Bacteroidota</taxon>
        <taxon>Flavobacteriia</taxon>
        <taxon>Flavobacteriales</taxon>
        <taxon>Flavobacteriaceae</taxon>
        <taxon>Myroides</taxon>
    </lineage>
</organism>
<keyword evidence="2" id="KW-1185">Reference proteome</keyword>
<name>A0A164AMD9_9FLAO</name>
<evidence type="ECO:0000313" key="1">
    <source>
        <dbReference type="EMBL" id="KZE84209.1"/>
    </source>
</evidence>
<sequence>MEENKNIIVGPKDPKKSEYYQDLYTIMKKRGMLAIKYLLMVRCPLTDERLKHKEIHFRREFINQVSEHLHQLDFETVAKIPTEKDDCAFRLSVRYTPSGRVFGFQIIEARVGWGGGYFSMTPAIILLEEEGKRALELLKPILK</sequence>
<gene>
    <name evidence="1" type="ORF">AV926_18780</name>
</gene>
<dbReference type="OrthoDB" id="1494306at2"/>
<dbReference type="Proteomes" id="UP000076630">
    <property type="component" value="Unassembled WGS sequence"/>
</dbReference>
<dbReference type="EMBL" id="LQNU01000020">
    <property type="protein sequence ID" value="KZE84209.1"/>
    <property type="molecule type" value="Genomic_DNA"/>
</dbReference>